<sequence>MLAALLKICRCLCCVRRVYTKKHPSSESEETMLRSKKSLGTRRKHTGEYTVEYNSRSHFDIIFSLRGSIWPNVIKYCLLNVMLTLFCNYVVKPTMEDKFKMTGKGHALLAIVVSFLVVTRVNLALAQYKEARGNLSKMLTSTRDIVSATAIHTKDDQTQSAKEWRNLIAYYSCLLLRLMMAASNYKSQGIPPWSLPELHGEIKEELLKHNQITGLSSKFAHMQRTEREEVYRVPITMCHYLRMALTDNAKYLQKDCSGLPIGRFNGIVDNLIHAYTAQKKIFTTPPPFPMVQMSRTVTFVWVFLLPLVLMEDPSSVLAHSFVVFFVTFAFCGLELVAIEVDDPFGNDDNDFDNTGLALSVYEDVYNIINIIDGEEWAYKVRFNMKDGDGDVFFRPTEVTPLIGV</sequence>
<keyword evidence="4 7" id="KW-1133">Transmembrane helix</keyword>
<feature type="transmembrane region" description="Helical" evidence="7">
    <location>
        <begin position="73"/>
        <end position="91"/>
    </location>
</feature>
<gene>
    <name evidence="8" type="ORF">ACHAWO_004764</name>
</gene>
<dbReference type="AlphaFoldDB" id="A0ABD3NNT0"/>
<evidence type="ECO:0000313" key="8">
    <source>
        <dbReference type="EMBL" id="KAL3777409.1"/>
    </source>
</evidence>
<feature type="transmembrane region" description="Helical" evidence="7">
    <location>
        <begin position="316"/>
        <end position="338"/>
    </location>
</feature>
<evidence type="ECO:0000256" key="5">
    <source>
        <dbReference type="ARBA" id="ARBA00023065"/>
    </source>
</evidence>
<dbReference type="PANTHER" id="PTHR33281:SF20">
    <property type="match status" value="1"/>
</dbReference>
<comment type="caution">
    <text evidence="8">The sequence shown here is derived from an EMBL/GenBank/DDBJ whole genome shotgun (WGS) entry which is preliminary data.</text>
</comment>
<evidence type="ECO:0000256" key="1">
    <source>
        <dbReference type="ARBA" id="ARBA00004141"/>
    </source>
</evidence>
<keyword evidence="2" id="KW-0813">Transport</keyword>
<dbReference type="Proteomes" id="UP001530400">
    <property type="component" value="Unassembled WGS sequence"/>
</dbReference>
<dbReference type="InterPro" id="IPR044669">
    <property type="entry name" value="YneE/VCCN1/2-like"/>
</dbReference>
<evidence type="ECO:0000256" key="3">
    <source>
        <dbReference type="ARBA" id="ARBA00022692"/>
    </source>
</evidence>
<evidence type="ECO:0000256" key="7">
    <source>
        <dbReference type="SAM" id="Phobius"/>
    </source>
</evidence>
<evidence type="ECO:0000313" key="9">
    <source>
        <dbReference type="Proteomes" id="UP001530400"/>
    </source>
</evidence>
<evidence type="ECO:0000256" key="6">
    <source>
        <dbReference type="ARBA" id="ARBA00023136"/>
    </source>
</evidence>
<accession>A0ABD3NNT0</accession>
<reference evidence="8 9" key="1">
    <citation type="submission" date="2024-10" db="EMBL/GenBank/DDBJ databases">
        <title>Updated reference genomes for cyclostephanoid diatoms.</title>
        <authorList>
            <person name="Roberts W.R."/>
            <person name="Alverson A.J."/>
        </authorList>
    </citation>
    <scope>NUCLEOTIDE SEQUENCE [LARGE SCALE GENOMIC DNA]</scope>
    <source>
        <strain evidence="8 9">AJA010-31</strain>
    </source>
</reference>
<dbReference type="EMBL" id="JALLPJ020001046">
    <property type="protein sequence ID" value="KAL3777409.1"/>
    <property type="molecule type" value="Genomic_DNA"/>
</dbReference>
<keyword evidence="6 7" id="KW-0472">Membrane</keyword>
<organism evidence="8 9">
    <name type="scientific">Cyclotella atomus</name>
    <dbReference type="NCBI Taxonomy" id="382360"/>
    <lineage>
        <taxon>Eukaryota</taxon>
        <taxon>Sar</taxon>
        <taxon>Stramenopiles</taxon>
        <taxon>Ochrophyta</taxon>
        <taxon>Bacillariophyta</taxon>
        <taxon>Coscinodiscophyceae</taxon>
        <taxon>Thalassiosirophycidae</taxon>
        <taxon>Stephanodiscales</taxon>
        <taxon>Stephanodiscaceae</taxon>
        <taxon>Cyclotella</taxon>
    </lineage>
</organism>
<dbReference type="GO" id="GO:0016020">
    <property type="term" value="C:membrane"/>
    <property type="evidence" value="ECO:0007669"/>
    <property type="project" value="UniProtKB-SubCell"/>
</dbReference>
<keyword evidence="9" id="KW-1185">Reference proteome</keyword>
<proteinExistence type="predicted"/>
<dbReference type="Pfam" id="PF25539">
    <property type="entry name" value="Bestrophin_2"/>
    <property type="match status" value="1"/>
</dbReference>
<keyword evidence="3 7" id="KW-0812">Transmembrane</keyword>
<feature type="transmembrane region" description="Helical" evidence="7">
    <location>
        <begin position="290"/>
        <end position="309"/>
    </location>
</feature>
<protein>
    <recommendedName>
        <fullName evidence="10">Bestrophin homolog</fullName>
    </recommendedName>
</protein>
<dbReference type="PANTHER" id="PTHR33281">
    <property type="entry name" value="UPF0187 PROTEIN YNEE"/>
    <property type="match status" value="1"/>
</dbReference>
<feature type="transmembrane region" description="Helical" evidence="7">
    <location>
        <begin position="106"/>
        <end position="128"/>
    </location>
</feature>
<evidence type="ECO:0000256" key="4">
    <source>
        <dbReference type="ARBA" id="ARBA00022989"/>
    </source>
</evidence>
<evidence type="ECO:0000256" key="2">
    <source>
        <dbReference type="ARBA" id="ARBA00022448"/>
    </source>
</evidence>
<name>A0ABD3NNT0_9STRA</name>
<evidence type="ECO:0008006" key="10">
    <source>
        <dbReference type="Google" id="ProtNLM"/>
    </source>
</evidence>
<keyword evidence="5" id="KW-0406">Ion transport</keyword>
<comment type="subcellular location">
    <subcellularLocation>
        <location evidence="1">Membrane</location>
        <topology evidence="1">Multi-pass membrane protein</topology>
    </subcellularLocation>
</comment>
<dbReference type="GO" id="GO:0006811">
    <property type="term" value="P:monoatomic ion transport"/>
    <property type="evidence" value="ECO:0007669"/>
    <property type="project" value="UniProtKB-KW"/>
</dbReference>